<dbReference type="GO" id="GO:0004386">
    <property type="term" value="F:helicase activity"/>
    <property type="evidence" value="ECO:0007669"/>
    <property type="project" value="TreeGrafter"/>
</dbReference>
<organism evidence="3 4">
    <name type="scientific">Chondrus crispus</name>
    <name type="common">Carrageen Irish moss</name>
    <name type="synonym">Polymorpha crispa</name>
    <dbReference type="NCBI Taxonomy" id="2769"/>
    <lineage>
        <taxon>Eukaryota</taxon>
        <taxon>Rhodophyta</taxon>
        <taxon>Florideophyceae</taxon>
        <taxon>Rhodymeniophycidae</taxon>
        <taxon>Gigartinales</taxon>
        <taxon>Gigartinaceae</taxon>
        <taxon>Chondrus</taxon>
    </lineage>
</organism>
<dbReference type="Proteomes" id="UP000012073">
    <property type="component" value="Unassembled WGS sequence"/>
</dbReference>
<dbReference type="InterPro" id="IPR027417">
    <property type="entry name" value="P-loop_NTPase"/>
</dbReference>
<dbReference type="SMART" id="SM00847">
    <property type="entry name" value="HA2"/>
    <property type="match status" value="1"/>
</dbReference>
<sequence>MQFWRPGEEFRPDREEILAAGIQKPLLSDHQRVRVLYALEQGKNVIIQGDPGTQTSKVIASHLVAAGWSLDGRCVAVALPRQVAVISSVVHVAEDNSLDESHLGGDHVGFVLESSVKRSSTTKLVYFTNRSLLQTLLKEPLLGSVSVVIVDQFHERSIGADLLLALLKKVQRVRTDLCIIVITAEFTDRICSYLGKARTTQMFIAQRGFPVSIFYTKRPVEDYLQTAMKVIQDAFLQWIRAGQPDSTGVLMFVQGTEEAELFCSTINEWSKTNSEVLRSNGPKESDGSFRKKNGSAQQVLAVSLYSGLDVGQQLSVLSNAVNENCLKVVVSTNIAETTVTVPGISTVIDCGLERVEMFDPRMKTSFISTVQISATSARRRAARAGINQHGSCFRLYTHGHFKSAMAESRPPAVLRCELTEMVLILKAIGVVDVTSFDFLERPDGGLVIDALERLFFLGAISGTGSLTTETGVRICLSSANPRIGKCILVGESYGIGRVMAAVAALLEVRQVLFNTGRSSRSSRALFSVAEGDIITMLNVWRRYVNSSFSDSWCADHGINPAVMQKVRRSFARIVRTNLRLQSKDERFAAARKAIGLSLVECVCRSITAGYFENAAMVEPDGSYLVALPGRRVKIHRQSVLYKRMPKWVTYMDLSQSSTTCEMKDVTVIQPQWLTEYARHLFETVTEKFQS</sequence>
<dbReference type="InterPro" id="IPR007502">
    <property type="entry name" value="Helicase-assoc_dom"/>
</dbReference>
<dbReference type="Gene3D" id="1.10.10.2130">
    <property type="entry name" value="DEAH helicase family, winged-helix domain"/>
    <property type="match status" value="1"/>
</dbReference>
<dbReference type="GeneID" id="17322235"/>
<evidence type="ECO:0000313" key="4">
    <source>
        <dbReference type="Proteomes" id="UP000012073"/>
    </source>
</evidence>
<dbReference type="InterPro" id="IPR001650">
    <property type="entry name" value="Helicase_C-like"/>
</dbReference>
<reference evidence="4" key="1">
    <citation type="journal article" date="2013" name="Proc. Natl. Acad. Sci. U.S.A.">
        <title>Genome structure and metabolic features in the red seaweed Chondrus crispus shed light on evolution of the Archaeplastida.</title>
        <authorList>
            <person name="Collen J."/>
            <person name="Porcel B."/>
            <person name="Carre W."/>
            <person name="Ball S.G."/>
            <person name="Chaparro C."/>
            <person name="Tonon T."/>
            <person name="Barbeyron T."/>
            <person name="Michel G."/>
            <person name="Noel B."/>
            <person name="Valentin K."/>
            <person name="Elias M."/>
            <person name="Artiguenave F."/>
            <person name="Arun A."/>
            <person name="Aury J.M."/>
            <person name="Barbosa-Neto J.F."/>
            <person name="Bothwell J.H."/>
            <person name="Bouget F.Y."/>
            <person name="Brillet L."/>
            <person name="Cabello-Hurtado F."/>
            <person name="Capella-Gutierrez S."/>
            <person name="Charrier B."/>
            <person name="Cladiere L."/>
            <person name="Cock J.M."/>
            <person name="Coelho S.M."/>
            <person name="Colleoni C."/>
            <person name="Czjzek M."/>
            <person name="Da Silva C."/>
            <person name="Delage L."/>
            <person name="Denoeud F."/>
            <person name="Deschamps P."/>
            <person name="Dittami S.M."/>
            <person name="Gabaldon T."/>
            <person name="Gachon C.M."/>
            <person name="Groisillier A."/>
            <person name="Herve C."/>
            <person name="Jabbari K."/>
            <person name="Katinka M."/>
            <person name="Kloareg B."/>
            <person name="Kowalczyk N."/>
            <person name="Labadie K."/>
            <person name="Leblanc C."/>
            <person name="Lopez P.J."/>
            <person name="McLachlan D.H."/>
            <person name="Meslet-Cladiere L."/>
            <person name="Moustafa A."/>
            <person name="Nehr Z."/>
            <person name="Nyvall Collen P."/>
            <person name="Panaud O."/>
            <person name="Partensky F."/>
            <person name="Poulain J."/>
            <person name="Rensing S.A."/>
            <person name="Rousvoal S."/>
            <person name="Samson G."/>
            <person name="Symeonidi A."/>
            <person name="Weissenbach J."/>
            <person name="Zambounis A."/>
            <person name="Wincker P."/>
            <person name="Boyen C."/>
        </authorList>
    </citation>
    <scope>NUCLEOTIDE SEQUENCE [LARGE SCALE GENOMIC DNA]</scope>
    <source>
        <strain evidence="4">cv. Stackhouse</strain>
    </source>
</reference>
<dbReference type="OrthoDB" id="10253254at2759"/>
<gene>
    <name evidence="3" type="ORF">CHC_T00003618001</name>
</gene>
<dbReference type="Gene3D" id="3.40.50.300">
    <property type="entry name" value="P-loop containing nucleotide triphosphate hydrolases"/>
    <property type="match status" value="2"/>
</dbReference>
<dbReference type="AlphaFoldDB" id="R7QB54"/>
<dbReference type="KEGG" id="ccp:CHC_T00003618001"/>
<dbReference type="PROSITE" id="PS51194">
    <property type="entry name" value="HELICASE_CTER"/>
    <property type="match status" value="1"/>
</dbReference>
<dbReference type="PhylomeDB" id="R7QB54"/>
<dbReference type="PANTHER" id="PTHR18934">
    <property type="entry name" value="ATP-DEPENDENT RNA HELICASE"/>
    <property type="match status" value="1"/>
</dbReference>
<proteinExistence type="predicted"/>
<dbReference type="InterPro" id="IPR011709">
    <property type="entry name" value="DEAD-box_helicase_OB_fold"/>
</dbReference>
<accession>R7QB54</accession>
<dbReference type="STRING" id="2769.R7QB54"/>
<dbReference type="RefSeq" id="XP_005714519.1">
    <property type="nucleotide sequence ID" value="XM_005714462.1"/>
</dbReference>
<evidence type="ECO:0000313" key="3">
    <source>
        <dbReference type="EMBL" id="CDF34700.1"/>
    </source>
</evidence>
<feature type="domain" description="Helicase C-terminal" evidence="2">
    <location>
        <begin position="223"/>
        <end position="429"/>
    </location>
</feature>
<dbReference type="GO" id="GO:0003723">
    <property type="term" value="F:RNA binding"/>
    <property type="evidence" value="ECO:0007669"/>
    <property type="project" value="TreeGrafter"/>
</dbReference>
<evidence type="ECO:0000259" key="2">
    <source>
        <dbReference type="PROSITE" id="PS51194"/>
    </source>
</evidence>
<feature type="domain" description="Helicase ATP-binding" evidence="1">
    <location>
        <begin position="36"/>
        <end position="204"/>
    </location>
</feature>
<dbReference type="Gramene" id="CDF34700">
    <property type="protein sequence ID" value="CDF34700"/>
    <property type="gene ID" value="CHC_T00003618001"/>
</dbReference>
<dbReference type="InterPro" id="IPR042035">
    <property type="entry name" value="DEAH_win-hel_dom"/>
</dbReference>
<dbReference type="PROSITE" id="PS51192">
    <property type="entry name" value="HELICASE_ATP_BIND_1"/>
    <property type="match status" value="1"/>
</dbReference>
<protein>
    <submittedName>
        <fullName evidence="3">Uncharacterized protein</fullName>
    </submittedName>
</protein>
<dbReference type="Pfam" id="PF00271">
    <property type="entry name" value="Helicase_C"/>
    <property type="match status" value="1"/>
</dbReference>
<evidence type="ECO:0000259" key="1">
    <source>
        <dbReference type="PROSITE" id="PS51192"/>
    </source>
</evidence>
<dbReference type="SUPFAM" id="SSF52540">
    <property type="entry name" value="P-loop containing nucleoside triphosphate hydrolases"/>
    <property type="match status" value="1"/>
</dbReference>
<name>R7QB54_CHOCR</name>
<dbReference type="InterPro" id="IPR014001">
    <property type="entry name" value="Helicase_ATP-bd"/>
</dbReference>
<dbReference type="EMBL" id="HG001706">
    <property type="protein sequence ID" value="CDF34700.1"/>
    <property type="molecule type" value="Genomic_DNA"/>
</dbReference>
<dbReference type="PANTHER" id="PTHR18934:SF136">
    <property type="entry name" value="ATP-DEPENDENT RNA HELICASE DHX35-RELATED"/>
    <property type="match status" value="1"/>
</dbReference>
<dbReference type="Pfam" id="PF07717">
    <property type="entry name" value="OB_NTP_bind"/>
    <property type="match status" value="1"/>
</dbReference>
<keyword evidence="4" id="KW-1185">Reference proteome</keyword>